<keyword evidence="9 13" id="KW-0862">Zinc</keyword>
<evidence type="ECO:0000256" key="2">
    <source>
        <dbReference type="ARBA" id="ARBA00022525"/>
    </source>
</evidence>
<feature type="binding site" evidence="13">
    <location>
        <position position="305"/>
    </location>
    <ligand>
        <name>Zn(2+)</name>
        <dbReference type="ChEBI" id="CHEBI:29105"/>
        <note>catalytic</note>
    </ligand>
</feature>
<evidence type="ECO:0000256" key="5">
    <source>
        <dbReference type="ARBA" id="ARBA00022723"/>
    </source>
</evidence>
<evidence type="ECO:0000313" key="18">
    <source>
        <dbReference type="Proteomes" id="UP001164746"/>
    </source>
</evidence>
<reference evidence="17" key="1">
    <citation type="submission" date="2022-11" db="EMBL/GenBank/DDBJ databases">
        <title>Centuries of genome instability and evolution in soft-shell clam transmissible cancer (bioRxiv).</title>
        <authorList>
            <person name="Hart S.F.M."/>
            <person name="Yonemitsu M.A."/>
            <person name="Giersch R.M."/>
            <person name="Beal B.F."/>
            <person name="Arriagada G."/>
            <person name="Davis B.W."/>
            <person name="Ostrander E.A."/>
            <person name="Goff S.P."/>
            <person name="Metzger M.J."/>
        </authorList>
    </citation>
    <scope>NUCLEOTIDE SEQUENCE</scope>
    <source>
        <strain evidence="17">MELC-2E11</strain>
        <tissue evidence="17">Siphon/mantle</tissue>
    </source>
</reference>
<keyword evidence="12" id="KW-0325">Glycoprotein</keyword>
<dbReference type="InterPro" id="IPR002870">
    <property type="entry name" value="Peptidase_M12B_N"/>
</dbReference>
<dbReference type="Gene3D" id="2.60.120.830">
    <property type="match status" value="1"/>
</dbReference>
<dbReference type="EMBL" id="CP111028">
    <property type="protein sequence ID" value="WAR30661.1"/>
    <property type="molecule type" value="Genomic_DNA"/>
</dbReference>
<evidence type="ECO:0000256" key="7">
    <source>
        <dbReference type="ARBA" id="ARBA00022737"/>
    </source>
</evidence>
<dbReference type="PROSITE" id="PS51670">
    <property type="entry name" value="SHKT"/>
    <property type="match status" value="2"/>
</dbReference>
<dbReference type="Pfam" id="PF05986">
    <property type="entry name" value="ADAMTS_spacer1"/>
    <property type="match status" value="1"/>
</dbReference>
<feature type="domain" description="Peptidase M12B" evidence="15">
    <location>
        <begin position="166"/>
        <end position="362"/>
    </location>
</feature>
<dbReference type="Pfam" id="PF01562">
    <property type="entry name" value="Pep_M12B_propep"/>
    <property type="match status" value="1"/>
</dbReference>
<feature type="region of interest" description="Disordered" evidence="14">
    <location>
        <begin position="1"/>
        <end position="22"/>
    </location>
</feature>
<keyword evidence="4" id="KW-0645">Protease</keyword>
<dbReference type="InterPro" id="IPR035914">
    <property type="entry name" value="Sperma_CUB_dom_sf"/>
</dbReference>
<evidence type="ECO:0000313" key="17">
    <source>
        <dbReference type="EMBL" id="WAR30661.1"/>
    </source>
</evidence>
<dbReference type="InterPro" id="IPR041645">
    <property type="entry name" value="ADAMTS_CR_2"/>
</dbReference>
<evidence type="ECO:0000256" key="6">
    <source>
        <dbReference type="ARBA" id="ARBA00022729"/>
    </source>
</evidence>
<dbReference type="Proteomes" id="UP001164746">
    <property type="component" value="Chromosome 17"/>
</dbReference>
<feature type="active site" evidence="13">
    <location>
        <position position="302"/>
    </location>
</feature>
<comment type="subcellular location">
    <subcellularLocation>
        <location evidence="1">Secreted</location>
        <location evidence="1">Extracellular space</location>
        <location evidence="1">Extracellular matrix</location>
    </subcellularLocation>
</comment>
<keyword evidence="2" id="KW-0964">Secreted</keyword>
<evidence type="ECO:0000256" key="11">
    <source>
        <dbReference type="ARBA" id="ARBA00023157"/>
    </source>
</evidence>
<accession>A0ABY7GCH5</accession>
<evidence type="ECO:0000256" key="1">
    <source>
        <dbReference type="ARBA" id="ARBA00004498"/>
    </source>
</evidence>
<dbReference type="SMART" id="SM00254">
    <property type="entry name" value="ShKT"/>
    <property type="match status" value="4"/>
</dbReference>
<dbReference type="PROSITE" id="PS50092">
    <property type="entry name" value="TSP1"/>
    <property type="match status" value="3"/>
</dbReference>
<feature type="domain" description="ShKT" evidence="16">
    <location>
        <begin position="945"/>
        <end position="980"/>
    </location>
</feature>
<feature type="binding site" evidence="13">
    <location>
        <position position="311"/>
    </location>
    <ligand>
        <name>Zn(2+)</name>
        <dbReference type="ChEBI" id="CHEBI:29105"/>
        <note>catalytic</note>
    </ligand>
</feature>
<evidence type="ECO:0000256" key="12">
    <source>
        <dbReference type="ARBA" id="ARBA00023180"/>
    </source>
</evidence>
<keyword evidence="11" id="KW-1015">Disulfide bond</keyword>
<comment type="caution">
    <text evidence="13">Lacks conserved residue(s) required for the propagation of feature annotation.</text>
</comment>
<dbReference type="Pfam" id="PF00090">
    <property type="entry name" value="TSP_1"/>
    <property type="match status" value="1"/>
</dbReference>
<dbReference type="InterPro" id="IPR050439">
    <property type="entry name" value="ADAMTS_ADAMTS-like"/>
</dbReference>
<evidence type="ECO:0000256" key="13">
    <source>
        <dbReference type="PROSITE-ProRule" id="PRU00276"/>
    </source>
</evidence>
<dbReference type="PROSITE" id="PS50215">
    <property type="entry name" value="ADAM_MEPRO"/>
    <property type="match status" value="1"/>
</dbReference>
<dbReference type="PANTHER" id="PTHR13723:SF20">
    <property type="entry name" value="A DISINTEGRIN AND METALLOPROTEINASE WITH THROMBOSPONDIN MOTIFS 13"/>
    <property type="match status" value="1"/>
</dbReference>
<evidence type="ECO:0000256" key="8">
    <source>
        <dbReference type="ARBA" id="ARBA00022801"/>
    </source>
</evidence>
<keyword evidence="8" id="KW-0378">Hydrolase</keyword>
<dbReference type="Pfam" id="PF01421">
    <property type="entry name" value="Reprolysin"/>
    <property type="match status" value="1"/>
</dbReference>
<dbReference type="Gene3D" id="1.10.10.1940">
    <property type="match status" value="2"/>
</dbReference>
<dbReference type="SMART" id="SM00209">
    <property type="entry name" value="TSP1"/>
    <property type="match status" value="4"/>
</dbReference>
<proteinExistence type="predicted"/>
<organism evidence="17 18">
    <name type="scientific">Mya arenaria</name>
    <name type="common">Soft-shell clam</name>
    <dbReference type="NCBI Taxonomy" id="6604"/>
    <lineage>
        <taxon>Eukaryota</taxon>
        <taxon>Metazoa</taxon>
        <taxon>Spiralia</taxon>
        <taxon>Lophotrochozoa</taxon>
        <taxon>Mollusca</taxon>
        <taxon>Bivalvia</taxon>
        <taxon>Autobranchia</taxon>
        <taxon>Heteroconchia</taxon>
        <taxon>Euheterodonta</taxon>
        <taxon>Imparidentia</taxon>
        <taxon>Neoheterodontei</taxon>
        <taxon>Myida</taxon>
        <taxon>Myoidea</taxon>
        <taxon>Myidae</taxon>
        <taxon>Mya</taxon>
    </lineage>
</organism>
<evidence type="ECO:0000256" key="3">
    <source>
        <dbReference type="ARBA" id="ARBA00022530"/>
    </source>
</evidence>
<dbReference type="InterPro" id="IPR000884">
    <property type="entry name" value="TSP1_rpt"/>
</dbReference>
<dbReference type="InterPro" id="IPR036383">
    <property type="entry name" value="TSP1_rpt_sf"/>
</dbReference>
<dbReference type="SUPFAM" id="SSF55486">
    <property type="entry name" value="Metalloproteases ('zincins'), catalytic domain"/>
    <property type="match status" value="1"/>
</dbReference>
<keyword evidence="10" id="KW-0482">Metalloprotease</keyword>
<evidence type="ECO:0000256" key="14">
    <source>
        <dbReference type="SAM" id="MobiDB-lite"/>
    </source>
</evidence>
<dbReference type="Gene3D" id="3.40.1620.60">
    <property type="match status" value="1"/>
</dbReference>
<dbReference type="Pfam" id="PF01549">
    <property type="entry name" value="ShK"/>
    <property type="match status" value="4"/>
</dbReference>
<sequence length="1284" mass="140294">MEMPSYEFTSPQPVDKRRKRSDVDDVSKEYTVDVFGEALHLILDRNKDILSHGCVVKQVGSNFTKVTPCRSEETNCFFTGSVGNHSNSWVAATICGGVHAMVGLPERTVVLQPIKSHHVTRARRDTNMADPHIVYVLPMANPVDEFEENSEQTLQPARAKRATGRRYVETTVVVDHTSFNFHGSETEKVMAKLFLDPSLQSEIHFSLNKLMILEHDEIGLDIETDFAVTLDNFCMWQTSWNPSRDSDPEHSDYVILLTRRDLELHGVKATAGLARKGMCGLRTKCSVVEENGLATSLILAHETGHVLGLQHDGEGNECEDGKNIMAKWSATGPEALKWSSCSARDLRDFLSSTVSGCLDDAPSAGTEVSADSREDVCGSIVCRPRPDTGIHTCIIYSAPRMDGTECGDRKWCLSGKCVDMGPGSPEPVHGAWSDWEAQHRACSRTCGGGVKVTKRRYCNNPVPRYGGRPCTGSDVLAELCNVQECPLTSQLDFLSEQCARTDSRPIQGNRKYHWIPNIGLSGDDGCKINCQAETTMFFMKRGINVDGTECLTSSPSEFGRCERGHFVKVVDIPAESSGVTISQKNKYCWLSVTVNGESLFAQTDSRHSGFYTVGGVTLKYNSRPERITIIGPVKSIVTVQVFQKYGNEYVGVEPDVEYEYHVPTSHQSTNYMWKTRAGTCSKSCGTGTQSPVITCESSVSGTVDDYNCNIAEKPRDNTDPCNTHACPPRWRVDAWGECSRSCGGGQRNRAVDCVEENSNVESVIDEHRCQGQQKPRASATCNIDACPAIWKVGAWSQCSESCSRGTKTRTVECFTSEDTSSPVADSNCFAGNKPSAEEYCVVRPCNTDIVGSACKDSVDDCFGLYGEAVCTGGYRTWALKNCMKSCGVCSTTATTTATSDCKDEVDSCGNYADGFCTSSQYGGWAQKNCAKFCGLCTTTITVPSCKDEVDNCDQYAGGFCTSSQYGGWALKNCAKFCGHCTTTGCSDVEADCAAYGSGICTEYRPWASKHCQAYCGLCGARRKRDLRDILVPPKFSEVPPTLALREENMGQVPPKIIIGNDVISAPDDVMLPRASPEDGPSLQPLCNTVRTASVGSIDVKGKLLKGEECEQVVAVDLHNRVKVTLNMAGVDCTTGDELTIKDGVTQKTFSACTTPLQTDWLSDGNIVILKFKAGVEGHGHSFRYTTVPQNITIPACRQHFTSAVGKITSNSYTYPYHDVGSSDVCEIYVTGTPGKNVQLVFDKFDMTDGVTPDKCVKIWKMAKLTFIVEECRRLSGSHVVQKSD</sequence>
<dbReference type="SUPFAM" id="SSF82895">
    <property type="entry name" value="TSP-1 type 1 repeat"/>
    <property type="match status" value="3"/>
</dbReference>
<evidence type="ECO:0000256" key="10">
    <source>
        <dbReference type="ARBA" id="ARBA00023049"/>
    </source>
</evidence>
<gene>
    <name evidence="17" type="ORF">MAR_033203</name>
</gene>
<protein>
    <submittedName>
        <fullName evidence="17">ATS16-like protein</fullName>
    </submittedName>
</protein>
<dbReference type="Gene3D" id="3.40.390.10">
    <property type="entry name" value="Collagenase (Catalytic Domain)"/>
    <property type="match status" value="1"/>
</dbReference>
<dbReference type="InterPro" id="IPR003582">
    <property type="entry name" value="ShKT_dom"/>
</dbReference>
<dbReference type="InterPro" id="IPR010294">
    <property type="entry name" value="ADAMTS_spacer1"/>
</dbReference>
<dbReference type="InterPro" id="IPR001590">
    <property type="entry name" value="Peptidase_M12B"/>
</dbReference>
<evidence type="ECO:0000256" key="4">
    <source>
        <dbReference type="ARBA" id="ARBA00022670"/>
    </source>
</evidence>
<dbReference type="Gene3D" id="2.20.100.10">
    <property type="entry name" value="Thrombospondin type-1 (TSP1) repeat"/>
    <property type="match status" value="4"/>
</dbReference>
<evidence type="ECO:0000259" key="16">
    <source>
        <dbReference type="PROSITE" id="PS51670"/>
    </source>
</evidence>
<feature type="domain" description="ShKT" evidence="16">
    <location>
        <begin position="901"/>
        <end position="936"/>
    </location>
</feature>
<evidence type="ECO:0000259" key="15">
    <source>
        <dbReference type="PROSITE" id="PS50215"/>
    </source>
</evidence>
<keyword evidence="5 13" id="KW-0479">Metal-binding</keyword>
<name>A0ABY7GCH5_MYAAR</name>
<dbReference type="SUPFAM" id="SSF49854">
    <property type="entry name" value="Spermadhesin, CUB domain"/>
    <property type="match status" value="1"/>
</dbReference>
<keyword evidence="18" id="KW-1185">Reference proteome</keyword>
<keyword evidence="6" id="KW-0732">Signal</keyword>
<dbReference type="InterPro" id="IPR024079">
    <property type="entry name" value="MetalloPept_cat_dom_sf"/>
</dbReference>
<dbReference type="Pfam" id="PF19030">
    <property type="entry name" value="TSP1_ADAMTS"/>
    <property type="match status" value="3"/>
</dbReference>
<keyword evidence="7" id="KW-0677">Repeat</keyword>
<dbReference type="Gene3D" id="2.60.120.290">
    <property type="entry name" value="Spermadhesin, CUB domain"/>
    <property type="match status" value="1"/>
</dbReference>
<feature type="binding site" evidence="13">
    <location>
        <position position="301"/>
    </location>
    <ligand>
        <name>Zn(2+)</name>
        <dbReference type="ChEBI" id="CHEBI:29105"/>
        <note>catalytic</note>
    </ligand>
</feature>
<dbReference type="PANTHER" id="PTHR13723">
    <property type="entry name" value="ADAMTS A DISINTEGRIN AND METALLOPROTEASE WITH THROMBOSPONDIN MOTIFS PROTEASE"/>
    <property type="match status" value="1"/>
</dbReference>
<evidence type="ECO:0000256" key="9">
    <source>
        <dbReference type="ARBA" id="ARBA00022833"/>
    </source>
</evidence>
<dbReference type="Pfam" id="PF17771">
    <property type="entry name" value="ADAMTS_CR_2"/>
    <property type="match status" value="1"/>
</dbReference>
<keyword evidence="3" id="KW-0272">Extracellular matrix</keyword>